<reference evidence="1" key="2">
    <citation type="submission" date="2023-06" db="EMBL/GenBank/DDBJ databases">
        <authorList>
            <consortium name="Lawrence Berkeley National Laboratory"/>
            <person name="Haridas S."/>
            <person name="Hensen N."/>
            <person name="Bonometti L."/>
            <person name="Westerberg I."/>
            <person name="Brannstrom I.O."/>
            <person name="Guillou S."/>
            <person name="Cros-Aarteil S."/>
            <person name="Calhoun S."/>
            <person name="Kuo A."/>
            <person name="Mondo S."/>
            <person name="Pangilinan J."/>
            <person name="Riley R."/>
            <person name="LaButti K."/>
            <person name="Andreopoulos B."/>
            <person name="Lipzen A."/>
            <person name="Chen C."/>
            <person name="Yanf M."/>
            <person name="Daum C."/>
            <person name="Ng V."/>
            <person name="Clum A."/>
            <person name="Steindorff A."/>
            <person name="Ohm R."/>
            <person name="Martin F."/>
            <person name="Silar P."/>
            <person name="Natvig D."/>
            <person name="Lalanne C."/>
            <person name="Gautier V."/>
            <person name="Ament-velasquez S.L."/>
            <person name="Kruys A."/>
            <person name="Hutchinson M.I."/>
            <person name="Powell A.J."/>
            <person name="Barry K."/>
            <person name="Miller A.N."/>
            <person name="Grigoriev I.V."/>
            <person name="Debuchy R."/>
            <person name="Gladieux P."/>
            <person name="Thoren M.H."/>
            <person name="Johannesson H."/>
        </authorList>
    </citation>
    <scope>NUCLEOTIDE SEQUENCE</scope>
    <source>
        <strain evidence="1">CBS 232.78</strain>
    </source>
</reference>
<sequence>MGGTVLPQDVWWLIAQELCACGDFPTLFHSAQTSRGLASLSLPLLYSIHEQSPAYNAHIVNIDASIRLWRSIIISSFGKTLYPYCCWLKILHLGSFHALLEDVARDFTRLQTLFAPPLRKLQIRLDEGAKGTRRRPVALNLDAIIVEAASKITECIKTAADEQDKAVGLTSLEGLYLPTSHLPNWVSSLSRLTSLSVRDGSVLNGDVGRAIKDNCPAFKELTCYFCQGTDVDSELAGFFRGLSPNTLESFSIISVNNIGTETFQALSGHALSLKRLSLQSLERVAFESMHHLDGCVGLESLVLEATVSARRYQWEADNKDSFQLVISWLQQCALLKRMDFCAVPGAPVILAEVLNAIDVALVDLNVEFVDEVPDVFYGSLSHQKALRTLRVRILNDDIIEAGENRHVVFAEAISNCVDLRELVTNELFTVEDYTKIATALPHLAQIAVNGDTVDDSFLVPFSSLAHLRSLRIFSPSQVTFDGVLRFLYELAAHPEAPASHEEMQLYFSRQDPDVLFTEKQEATLSETIGQLFRGVFEVRYYPDPDEQLDENSEFSD</sequence>
<dbReference type="Proteomes" id="UP001285441">
    <property type="component" value="Unassembled WGS sequence"/>
</dbReference>
<dbReference type="SUPFAM" id="SSF52047">
    <property type="entry name" value="RNI-like"/>
    <property type="match status" value="1"/>
</dbReference>
<reference evidence="1" key="1">
    <citation type="journal article" date="2023" name="Mol. Phylogenet. Evol.">
        <title>Genome-scale phylogeny and comparative genomics of the fungal order Sordariales.</title>
        <authorList>
            <person name="Hensen N."/>
            <person name="Bonometti L."/>
            <person name="Westerberg I."/>
            <person name="Brannstrom I.O."/>
            <person name="Guillou S."/>
            <person name="Cros-Aarteil S."/>
            <person name="Calhoun S."/>
            <person name="Haridas S."/>
            <person name="Kuo A."/>
            <person name="Mondo S."/>
            <person name="Pangilinan J."/>
            <person name="Riley R."/>
            <person name="LaButti K."/>
            <person name="Andreopoulos B."/>
            <person name="Lipzen A."/>
            <person name="Chen C."/>
            <person name="Yan M."/>
            <person name="Daum C."/>
            <person name="Ng V."/>
            <person name="Clum A."/>
            <person name="Steindorff A."/>
            <person name="Ohm R.A."/>
            <person name="Martin F."/>
            <person name="Silar P."/>
            <person name="Natvig D.O."/>
            <person name="Lalanne C."/>
            <person name="Gautier V."/>
            <person name="Ament-Velasquez S.L."/>
            <person name="Kruys A."/>
            <person name="Hutchinson M.I."/>
            <person name="Powell A.J."/>
            <person name="Barry K."/>
            <person name="Miller A.N."/>
            <person name="Grigoriev I.V."/>
            <person name="Debuchy R."/>
            <person name="Gladieux P."/>
            <person name="Hiltunen Thoren M."/>
            <person name="Johannesson H."/>
        </authorList>
    </citation>
    <scope>NUCLEOTIDE SEQUENCE</scope>
    <source>
        <strain evidence="1">CBS 232.78</strain>
    </source>
</reference>
<dbReference type="Gene3D" id="3.80.10.10">
    <property type="entry name" value="Ribonuclease Inhibitor"/>
    <property type="match status" value="1"/>
</dbReference>
<keyword evidence="2" id="KW-1185">Reference proteome</keyword>
<proteinExistence type="predicted"/>
<accession>A0AAE0K170</accession>
<dbReference type="InterPro" id="IPR032675">
    <property type="entry name" value="LRR_dom_sf"/>
</dbReference>
<gene>
    <name evidence="1" type="ORF">B0H63DRAFT_70438</name>
</gene>
<comment type="caution">
    <text evidence="1">The sequence shown here is derived from an EMBL/GenBank/DDBJ whole genome shotgun (WGS) entry which is preliminary data.</text>
</comment>
<name>A0AAE0K170_9PEZI</name>
<evidence type="ECO:0000313" key="1">
    <source>
        <dbReference type="EMBL" id="KAK3368148.1"/>
    </source>
</evidence>
<evidence type="ECO:0000313" key="2">
    <source>
        <dbReference type="Proteomes" id="UP001285441"/>
    </source>
</evidence>
<dbReference type="AlphaFoldDB" id="A0AAE0K170"/>
<dbReference type="EMBL" id="JAULSW010000010">
    <property type="protein sequence ID" value="KAK3368148.1"/>
    <property type="molecule type" value="Genomic_DNA"/>
</dbReference>
<organism evidence="1 2">
    <name type="scientific">Podospora didyma</name>
    <dbReference type="NCBI Taxonomy" id="330526"/>
    <lineage>
        <taxon>Eukaryota</taxon>
        <taxon>Fungi</taxon>
        <taxon>Dikarya</taxon>
        <taxon>Ascomycota</taxon>
        <taxon>Pezizomycotina</taxon>
        <taxon>Sordariomycetes</taxon>
        <taxon>Sordariomycetidae</taxon>
        <taxon>Sordariales</taxon>
        <taxon>Podosporaceae</taxon>
        <taxon>Podospora</taxon>
    </lineage>
</organism>
<protein>
    <submittedName>
        <fullName evidence="1">Uncharacterized protein</fullName>
    </submittedName>
</protein>